<feature type="compositionally biased region" description="Polar residues" evidence="1">
    <location>
        <begin position="1"/>
        <end position="66"/>
    </location>
</feature>
<dbReference type="InterPro" id="IPR035979">
    <property type="entry name" value="RBD_domain_sf"/>
</dbReference>
<dbReference type="EMBL" id="CDHN01000003">
    <property type="protein sequence ID" value="CEJ90667.1"/>
    <property type="molecule type" value="Genomic_DNA"/>
</dbReference>
<dbReference type="GO" id="GO:0000381">
    <property type="term" value="P:regulation of alternative mRNA splicing, via spliceosome"/>
    <property type="evidence" value="ECO:0007669"/>
    <property type="project" value="TreeGrafter"/>
</dbReference>
<dbReference type="Gene3D" id="3.30.70.330">
    <property type="match status" value="1"/>
</dbReference>
<dbReference type="InterPro" id="IPR057720">
    <property type="entry name" value="RRM_YTH1"/>
</dbReference>
<dbReference type="GO" id="GO:0003729">
    <property type="term" value="F:mRNA binding"/>
    <property type="evidence" value="ECO:0007669"/>
    <property type="project" value="TreeGrafter"/>
</dbReference>
<keyword evidence="4" id="KW-1185">Reference proteome</keyword>
<dbReference type="InterPro" id="IPR045168">
    <property type="entry name" value="YTH_prot"/>
</dbReference>
<dbReference type="GO" id="GO:1990247">
    <property type="term" value="F:N6-methyladenosine-containing RNA reader activity"/>
    <property type="evidence" value="ECO:0007669"/>
    <property type="project" value="TreeGrafter"/>
</dbReference>
<protein>
    <recommendedName>
        <fullName evidence="2">YTH domain-containing protein</fullName>
    </recommendedName>
</protein>
<dbReference type="Gene3D" id="3.10.590.10">
    <property type="entry name" value="ph1033 like domains"/>
    <property type="match status" value="1"/>
</dbReference>
<dbReference type="SUPFAM" id="SSF54928">
    <property type="entry name" value="RNA-binding domain, RBD"/>
    <property type="match status" value="1"/>
</dbReference>
<dbReference type="CDD" id="cd21134">
    <property type="entry name" value="YTH"/>
    <property type="match status" value="1"/>
</dbReference>
<dbReference type="InterPro" id="IPR007275">
    <property type="entry name" value="YTH_domain"/>
</dbReference>
<dbReference type="Proteomes" id="UP000039046">
    <property type="component" value="Unassembled WGS sequence"/>
</dbReference>
<dbReference type="GO" id="GO:0005654">
    <property type="term" value="C:nucleoplasm"/>
    <property type="evidence" value="ECO:0007669"/>
    <property type="project" value="TreeGrafter"/>
</dbReference>
<dbReference type="SMART" id="SM00360">
    <property type="entry name" value="RRM"/>
    <property type="match status" value="1"/>
</dbReference>
<evidence type="ECO:0000313" key="3">
    <source>
        <dbReference type="EMBL" id="CEJ90667.1"/>
    </source>
</evidence>
<dbReference type="PANTHER" id="PTHR12357:SF3">
    <property type="entry name" value="YTH DOMAIN-CONTAINING PROTEIN 1"/>
    <property type="match status" value="1"/>
</dbReference>
<dbReference type="GO" id="GO:0000398">
    <property type="term" value="P:mRNA splicing, via spliceosome"/>
    <property type="evidence" value="ECO:0007669"/>
    <property type="project" value="TreeGrafter"/>
</dbReference>
<dbReference type="HOGENOM" id="CLU_011694_2_0_1"/>
<dbReference type="InterPro" id="IPR000504">
    <property type="entry name" value="RRM_dom"/>
</dbReference>
<organism evidence="3 4">
    <name type="scientific">[Torrubiella] hemipterigena</name>
    <dbReference type="NCBI Taxonomy" id="1531966"/>
    <lineage>
        <taxon>Eukaryota</taxon>
        <taxon>Fungi</taxon>
        <taxon>Dikarya</taxon>
        <taxon>Ascomycota</taxon>
        <taxon>Pezizomycotina</taxon>
        <taxon>Sordariomycetes</taxon>
        <taxon>Hypocreomycetidae</taxon>
        <taxon>Hypocreales</taxon>
        <taxon>Clavicipitaceae</taxon>
        <taxon>Clavicipitaceae incertae sedis</taxon>
        <taxon>'Torrubiella' clade</taxon>
    </lineage>
</organism>
<evidence type="ECO:0000313" key="4">
    <source>
        <dbReference type="Proteomes" id="UP000039046"/>
    </source>
</evidence>
<dbReference type="Pfam" id="PF25701">
    <property type="entry name" value="RRM_YTH1"/>
    <property type="match status" value="1"/>
</dbReference>
<accession>A0A0A1TL56</accession>
<feature type="compositionally biased region" description="Low complexity" evidence="1">
    <location>
        <begin position="353"/>
        <end position="363"/>
    </location>
</feature>
<evidence type="ECO:0000259" key="2">
    <source>
        <dbReference type="PROSITE" id="PS50882"/>
    </source>
</evidence>
<name>A0A0A1TL56_9HYPO</name>
<feature type="region of interest" description="Disordered" evidence="1">
    <location>
        <begin position="311"/>
        <end position="363"/>
    </location>
</feature>
<reference evidence="3 4" key="1">
    <citation type="journal article" date="2015" name="Genome Announc.">
        <title>Draft Genome Sequence and Gene Annotation of the Entomopathogenic Fungus Verticillium hemipterigenum.</title>
        <authorList>
            <person name="Horn F."/>
            <person name="Habel A."/>
            <person name="Scharf D.H."/>
            <person name="Dworschak J."/>
            <person name="Brakhage A.A."/>
            <person name="Guthke R."/>
            <person name="Hertweck C."/>
            <person name="Linde J."/>
        </authorList>
    </citation>
    <scope>NUCLEOTIDE SEQUENCE [LARGE SCALE GENOMIC DNA]</scope>
</reference>
<gene>
    <name evidence="3" type="ORF">VHEMI06434</name>
</gene>
<feature type="region of interest" description="Disordered" evidence="1">
    <location>
        <begin position="1"/>
        <end position="86"/>
    </location>
</feature>
<dbReference type="AlphaFoldDB" id="A0A0A1TL56"/>
<dbReference type="PANTHER" id="PTHR12357">
    <property type="entry name" value="YTH YT521-B HOMOLOGY DOMAIN-CONTAINING"/>
    <property type="match status" value="1"/>
</dbReference>
<sequence>MGDLPDTSTTSAQQAYVSVGNTSASQRQTPQNGAGQRSALQHGQPSRQQAFHSQFDATSQPSQQPGQMAFQMGHMGNDLPQTNYRGGQVPPGYQQAFHASSQAAMMQQMQQMQQYNNQQSQMPSQGYYGQTQLPQYYSTDQMNPHGPPPNLMVQPGVQYYATQMPMAPQSPTFYANPQPNRPGRNQHGQQHSNWQQQASQPTQSSRSHHQNRPKITPIKSSNSIRGPPRKPKQSGHAIWIGNLPPATKLLDLVDHVCQETENLESLFLISKSNCAFANFKDEQMSLDAQAKLHDSKFQSIRLVCRLRKVEGTGDKTNSTDNSIDTAPAEKTEEEVVESASPVVGYPPKPSPAEPSDTTTTTAPTSKDRFFILKSLSLEDLERSLQTGIWATQSHNEAALGEAHKTADNVYLIFSANKSGEYFGYARMTSPINQDPAAAIEFAPQYQAPAEIDTPKATVAEATEKRPAGRVIDDSTRGTTFWEIEREDVDVVDGEDDDVKSTKTDDADEEIQTLGKPFHLQWLSSSRLPFYRTRGLRNPWNSNREVKIARDGTELEPSVGQKLVALFNRNQSQGYPAQHLQMQMPQQETFPGFNPLTRYSH</sequence>
<dbReference type="STRING" id="1531966.A0A0A1TL56"/>
<evidence type="ECO:0000256" key="1">
    <source>
        <dbReference type="SAM" id="MobiDB-lite"/>
    </source>
</evidence>
<feature type="region of interest" description="Disordered" evidence="1">
    <location>
        <begin position="168"/>
        <end position="239"/>
    </location>
</feature>
<dbReference type="Pfam" id="PF04146">
    <property type="entry name" value="YTH"/>
    <property type="match status" value="1"/>
</dbReference>
<feature type="compositionally biased region" description="Polar residues" evidence="1">
    <location>
        <begin position="314"/>
        <end position="324"/>
    </location>
</feature>
<proteinExistence type="predicted"/>
<feature type="compositionally biased region" description="Polar residues" evidence="1">
    <location>
        <begin position="169"/>
        <end position="178"/>
    </location>
</feature>
<feature type="domain" description="YTH" evidence="2">
    <location>
        <begin position="367"/>
        <end position="566"/>
    </location>
</feature>
<dbReference type="PROSITE" id="PS50882">
    <property type="entry name" value="YTH"/>
    <property type="match status" value="1"/>
</dbReference>
<feature type="compositionally biased region" description="Low complexity" evidence="1">
    <location>
        <begin position="185"/>
        <end position="200"/>
    </location>
</feature>
<dbReference type="OrthoDB" id="306690at2759"/>
<dbReference type="InterPro" id="IPR012677">
    <property type="entry name" value="Nucleotide-bd_a/b_plait_sf"/>
</dbReference>